<dbReference type="InterPro" id="IPR017911">
    <property type="entry name" value="MacB-like_ATP-bd"/>
</dbReference>
<dbReference type="GO" id="GO:0016887">
    <property type="term" value="F:ATP hydrolysis activity"/>
    <property type="evidence" value="ECO:0007669"/>
    <property type="project" value="InterPro"/>
</dbReference>
<feature type="domain" description="ABC transporter" evidence="4">
    <location>
        <begin position="5"/>
        <end position="245"/>
    </location>
</feature>
<dbReference type="GO" id="GO:0005524">
    <property type="term" value="F:ATP binding"/>
    <property type="evidence" value="ECO:0007669"/>
    <property type="project" value="UniProtKB-KW"/>
</dbReference>
<dbReference type="PANTHER" id="PTHR24220">
    <property type="entry name" value="IMPORT ATP-BINDING PROTEIN"/>
    <property type="match status" value="1"/>
</dbReference>
<evidence type="ECO:0000256" key="3">
    <source>
        <dbReference type="ARBA" id="ARBA00022840"/>
    </source>
</evidence>
<comment type="caution">
    <text evidence="5">The sequence shown here is derived from an EMBL/GenBank/DDBJ whole genome shotgun (WGS) entry which is preliminary data.</text>
</comment>
<protein>
    <submittedName>
        <fullName evidence="5">ABC transporter ATP-binding protein</fullName>
    </submittedName>
</protein>
<name>A0A3A6PGN6_9BACL</name>
<gene>
    <name evidence="5" type="ORF">D3P09_18580</name>
</gene>
<dbReference type="InterPro" id="IPR015854">
    <property type="entry name" value="ABC_transpr_LolD-like"/>
</dbReference>
<evidence type="ECO:0000256" key="2">
    <source>
        <dbReference type="ARBA" id="ARBA00022741"/>
    </source>
</evidence>
<dbReference type="SMART" id="SM00382">
    <property type="entry name" value="AAA"/>
    <property type="match status" value="1"/>
</dbReference>
<dbReference type="GO" id="GO:0022857">
    <property type="term" value="F:transmembrane transporter activity"/>
    <property type="evidence" value="ECO:0007669"/>
    <property type="project" value="TreeGrafter"/>
</dbReference>
<dbReference type="OrthoDB" id="9791546at2"/>
<dbReference type="Pfam" id="PF00005">
    <property type="entry name" value="ABC_tran"/>
    <property type="match status" value="1"/>
</dbReference>
<dbReference type="AlphaFoldDB" id="A0A3A6PGN6"/>
<dbReference type="CDD" id="cd03255">
    <property type="entry name" value="ABC_MJ0796_LolCDE_FtsE"/>
    <property type="match status" value="1"/>
</dbReference>
<organism evidence="5 6">
    <name type="scientific">Paenibacillus pinisoli</name>
    <dbReference type="NCBI Taxonomy" id="1276110"/>
    <lineage>
        <taxon>Bacteria</taxon>
        <taxon>Bacillati</taxon>
        <taxon>Bacillota</taxon>
        <taxon>Bacilli</taxon>
        <taxon>Bacillales</taxon>
        <taxon>Paenibacillaceae</taxon>
        <taxon>Paenibacillus</taxon>
    </lineage>
</organism>
<dbReference type="InterPro" id="IPR003593">
    <property type="entry name" value="AAA+_ATPase"/>
</dbReference>
<evidence type="ECO:0000259" key="4">
    <source>
        <dbReference type="PROSITE" id="PS50893"/>
    </source>
</evidence>
<keyword evidence="2" id="KW-0547">Nucleotide-binding</keyword>
<dbReference type="GO" id="GO:0098796">
    <property type="term" value="C:membrane protein complex"/>
    <property type="evidence" value="ECO:0007669"/>
    <property type="project" value="UniProtKB-ARBA"/>
</dbReference>
<dbReference type="Gene3D" id="3.40.50.300">
    <property type="entry name" value="P-loop containing nucleotide triphosphate hydrolases"/>
    <property type="match status" value="1"/>
</dbReference>
<evidence type="ECO:0000256" key="1">
    <source>
        <dbReference type="ARBA" id="ARBA00022448"/>
    </source>
</evidence>
<dbReference type="FunFam" id="3.40.50.300:FF:000032">
    <property type="entry name" value="Export ABC transporter ATP-binding protein"/>
    <property type="match status" value="1"/>
</dbReference>
<keyword evidence="6" id="KW-1185">Reference proteome</keyword>
<evidence type="ECO:0000313" key="6">
    <source>
        <dbReference type="Proteomes" id="UP000267798"/>
    </source>
</evidence>
<dbReference type="Proteomes" id="UP000267798">
    <property type="component" value="Unassembled WGS sequence"/>
</dbReference>
<accession>A0A3A6PGN6</accession>
<keyword evidence="3 5" id="KW-0067">ATP-binding</keyword>
<reference evidence="5 6" key="1">
    <citation type="submission" date="2018-09" db="EMBL/GenBank/DDBJ databases">
        <title>Paenibacillus aracenensis nov. sp. isolated from a cave in southern Spain.</title>
        <authorList>
            <person name="Jurado V."/>
            <person name="Gutierrez-Patricio S."/>
            <person name="Gonzalez-Pimentel J.L."/>
            <person name="Miller A.Z."/>
            <person name="Laiz L."/>
            <person name="Saiz-Jimenez C."/>
        </authorList>
    </citation>
    <scope>NUCLEOTIDE SEQUENCE [LARGE SCALE GENOMIC DNA]</scope>
    <source>
        <strain evidence="5 6">JCM 19203</strain>
    </source>
</reference>
<keyword evidence="1" id="KW-0813">Transport</keyword>
<dbReference type="RefSeq" id="WP_120112897.1">
    <property type="nucleotide sequence ID" value="NZ_QXQB01000004.1"/>
</dbReference>
<evidence type="ECO:0000313" key="5">
    <source>
        <dbReference type="EMBL" id="RJX38078.1"/>
    </source>
</evidence>
<dbReference type="InterPro" id="IPR027417">
    <property type="entry name" value="P-loop_NTPase"/>
</dbReference>
<sequence length="255" mass="27977">MEVLLESRALSKTFTSGNEQEYQVLKAIDLQIRKGEFVAVMGPSGSGKSTLLYNISGMDQASGGSVKFGGMELTGMSEQELSDLRLTRMGFIFQQIHLLKNLTLLDNIILTAYMAKKQSRKGLNDRAMSLMKQSGIEGLANHDITQASGGQLQRVAICRALINQPDMIFGDEPTGALNSKSAGEIMELLADINRSGTTILLVTHDVKVAAKTDRILFMMDGSLVDENRLGKYRKELDDLRAREEKLTGWLAGLGF</sequence>
<dbReference type="GO" id="GO:0005886">
    <property type="term" value="C:plasma membrane"/>
    <property type="evidence" value="ECO:0007669"/>
    <property type="project" value="TreeGrafter"/>
</dbReference>
<proteinExistence type="predicted"/>
<dbReference type="EMBL" id="QXQB01000004">
    <property type="protein sequence ID" value="RJX38078.1"/>
    <property type="molecule type" value="Genomic_DNA"/>
</dbReference>
<dbReference type="InterPro" id="IPR003439">
    <property type="entry name" value="ABC_transporter-like_ATP-bd"/>
</dbReference>
<dbReference type="PROSITE" id="PS50893">
    <property type="entry name" value="ABC_TRANSPORTER_2"/>
    <property type="match status" value="1"/>
</dbReference>
<dbReference type="SUPFAM" id="SSF52540">
    <property type="entry name" value="P-loop containing nucleoside triphosphate hydrolases"/>
    <property type="match status" value="1"/>
</dbReference>